<dbReference type="InParanoid" id="A0A341BDP6"/>
<dbReference type="KEGG" id="nasi:112399746"/>
<dbReference type="RefSeq" id="XP_024600855.1">
    <property type="nucleotide sequence ID" value="XM_024745087.1"/>
</dbReference>
<protein>
    <submittedName>
        <fullName evidence="3">Uncharacterized protein LOC112399746</fullName>
    </submittedName>
</protein>
<evidence type="ECO:0000313" key="3">
    <source>
        <dbReference type="RefSeq" id="XP_024600855.1"/>
    </source>
</evidence>
<feature type="region of interest" description="Disordered" evidence="1">
    <location>
        <begin position="220"/>
        <end position="295"/>
    </location>
</feature>
<dbReference type="Proteomes" id="UP000252040">
    <property type="component" value="Unplaced"/>
</dbReference>
<feature type="region of interest" description="Disordered" evidence="1">
    <location>
        <begin position="61"/>
        <end position="165"/>
    </location>
</feature>
<sequence length="328" mass="33970">MAVTVDGKGLDLHKSQNLTKTPTKDLNSPLLPRRVKGWKVASTEFCASRTCLQAPAGVSAAGLGGHAPGQRPEAEDLLRSAPGGRPSPVLARRRLRPAARADSQTRDGGAAARAHKGGSLGGDQTLARSSRTPAQARAPPGPPSDLGPPGSRGLGSGCPAGGAEPDAPLPASFLGSLLSAWICRSSGRPRPTTCQALGLRLVPAIPGSARLLVETRGKYSPAHLRDPGGGTQPGRLGGLPGGNDLRTERTRMEERVPGRGSLDGERSGPARSWERGHGPGKSLEVSGSSGATPRIKKRVWALDPSCLRLNPSSMVQELVQQSMFNPGQ</sequence>
<evidence type="ECO:0000256" key="1">
    <source>
        <dbReference type="SAM" id="MobiDB-lite"/>
    </source>
</evidence>
<feature type="compositionally biased region" description="Polar residues" evidence="1">
    <location>
        <begin position="15"/>
        <end position="26"/>
    </location>
</feature>
<evidence type="ECO:0000313" key="2">
    <source>
        <dbReference type="Proteomes" id="UP000252040"/>
    </source>
</evidence>
<gene>
    <name evidence="3" type="primary">LOC112399746</name>
</gene>
<name>A0A341BDP6_NEOAA</name>
<organism evidence="2 3">
    <name type="scientific">Neophocaena asiaeorientalis asiaeorientalis</name>
    <name type="common">Yangtze finless porpoise</name>
    <name type="synonym">Neophocaena phocaenoides subsp. asiaeorientalis</name>
    <dbReference type="NCBI Taxonomy" id="1706337"/>
    <lineage>
        <taxon>Eukaryota</taxon>
        <taxon>Metazoa</taxon>
        <taxon>Chordata</taxon>
        <taxon>Craniata</taxon>
        <taxon>Vertebrata</taxon>
        <taxon>Euteleostomi</taxon>
        <taxon>Mammalia</taxon>
        <taxon>Eutheria</taxon>
        <taxon>Laurasiatheria</taxon>
        <taxon>Artiodactyla</taxon>
        <taxon>Whippomorpha</taxon>
        <taxon>Cetacea</taxon>
        <taxon>Odontoceti</taxon>
        <taxon>Phocoenidae</taxon>
        <taxon>Neophocaena</taxon>
    </lineage>
</organism>
<feature type="compositionally biased region" description="Basic and acidic residues" evidence="1">
    <location>
        <begin position="245"/>
        <end position="277"/>
    </location>
</feature>
<proteinExistence type="predicted"/>
<feature type="region of interest" description="Disordered" evidence="1">
    <location>
        <begin position="1"/>
        <end position="30"/>
    </location>
</feature>
<dbReference type="AlphaFoldDB" id="A0A341BDP6"/>
<accession>A0A341BDP6</accession>
<reference evidence="3" key="1">
    <citation type="submission" date="2025-08" db="UniProtKB">
        <authorList>
            <consortium name="RefSeq"/>
        </authorList>
    </citation>
    <scope>IDENTIFICATION</scope>
    <source>
        <tissue evidence="3">Meat</tissue>
    </source>
</reference>
<dbReference type="GeneID" id="112399746"/>
<feature type="compositionally biased region" description="Gly residues" evidence="1">
    <location>
        <begin position="150"/>
        <end position="160"/>
    </location>
</feature>
<feature type="compositionally biased region" description="Gly residues" evidence="1">
    <location>
        <begin position="227"/>
        <end position="241"/>
    </location>
</feature>
<keyword evidence="2" id="KW-1185">Reference proteome</keyword>